<dbReference type="PANTHER" id="PTHR43625:SF40">
    <property type="entry name" value="ALDO-KETO REDUCTASE YAKC [NADP(+)]"/>
    <property type="match status" value="1"/>
</dbReference>
<feature type="domain" description="NADP-dependent oxidoreductase" evidence="2">
    <location>
        <begin position="22"/>
        <end position="314"/>
    </location>
</feature>
<gene>
    <name evidence="3" type="ORF">C5745_09690</name>
</gene>
<comment type="caution">
    <text evidence="3">The sequence shown here is derived from an EMBL/GenBank/DDBJ whole genome shotgun (WGS) entry which is preliminary data.</text>
</comment>
<dbReference type="PANTHER" id="PTHR43625">
    <property type="entry name" value="AFLATOXIN B1 ALDEHYDE REDUCTASE"/>
    <property type="match status" value="1"/>
</dbReference>
<dbReference type="PROSITE" id="PS51257">
    <property type="entry name" value="PROKAR_LIPOPROTEIN"/>
    <property type="match status" value="1"/>
</dbReference>
<name>A0A2S9J454_9SPHI</name>
<dbReference type="Proteomes" id="UP000239711">
    <property type="component" value="Unassembled WGS sequence"/>
</dbReference>
<proteinExistence type="predicted"/>
<evidence type="ECO:0000313" key="3">
    <source>
        <dbReference type="EMBL" id="PRD47578.1"/>
    </source>
</evidence>
<dbReference type="Gene3D" id="3.20.20.100">
    <property type="entry name" value="NADP-dependent oxidoreductase domain"/>
    <property type="match status" value="1"/>
</dbReference>
<reference evidence="3 4" key="1">
    <citation type="submission" date="2018-02" db="EMBL/GenBank/DDBJ databases">
        <title>The draft genome of Sphingobacterium sp. 5JN-11.</title>
        <authorList>
            <person name="Liu L."/>
            <person name="Li L."/>
            <person name="Liang L."/>
            <person name="Zhang X."/>
            <person name="Wang T."/>
        </authorList>
    </citation>
    <scope>NUCLEOTIDE SEQUENCE [LARGE SCALE GENOMIC DNA]</scope>
    <source>
        <strain evidence="3 4">5JN-11</strain>
    </source>
</reference>
<protein>
    <submittedName>
        <fullName evidence="3">Aldo/keto reductase</fullName>
    </submittedName>
</protein>
<dbReference type="GO" id="GO:0005737">
    <property type="term" value="C:cytoplasm"/>
    <property type="evidence" value="ECO:0007669"/>
    <property type="project" value="TreeGrafter"/>
</dbReference>
<evidence type="ECO:0000256" key="1">
    <source>
        <dbReference type="ARBA" id="ARBA00023002"/>
    </source>
</evidence>
<evidence type="ECO:0000313" key="4">
    <source>
        <dbReference type="Proteomes" id="UP000239711"/>
    </source>
</evidence>
<evidence type="ECO:0000259" key="2">
    <source>
        <dbReference type="Pfam" id="PF00248"/>
    </source>
</evidence>
<dbReference type="EMBL" id="PVBQ01000006">
    <property type="protein sequence ID" value="PRD47578.1"/>
    <property type="molecule type" value="Genomic_DNA"/>
</dbReference>
<dbReference type="InterPro" id="IPR023210">
    <property type="entry name" value="NADP_OxRdtase_dom"/>
</dbReference>
<sequence>MVTKKINLGSEGLVVPIVGLGCMGMTGFEEGNMYGEADEQEAIATIHRSLELGGNFLDTADLYGPFENERLIAKAIDGNRNKYIIATKFGWEIDDNNKVTWAINGKKEYVKKAVERSLKNLNTEYIDLYYMHRLDKNTPIEETVEAMSELVKEGKVGYLGLSEVSSETVKRAHAVHPITAVQSEYSLFERTAEERGILNTLNELGIGFVAYSPLGRGFLSGQIRTIDDLPENDFRRAIPRFQEGHFYKNLDLVKAIEAMAEEKKITPSQLALAWIINKGILPIPGTKRRKYVEQNIAAAGIELSEADLSKLESIVPLGTDTGDPYDEFSMGLID</sequence>
<dbReference type="Pfam" id="PF00248">
    <property type="entry name" value="Aldo_ket_red"/>
    <property type="match status" value="1"/>
</dbReference>
<accession>A0A2S9J454</accession>
<organism evidence="3 4">
    <name type="scientific">Sphingobacterium haloxyli</name>
    <dbReference type="NCBI Taxonomy" id="2100533"/>
    <lineage>
        <taxon>Bacteria</taxon>
        <taxon>Pseudomonadati</taxon>
        <taxon>Bacteroidota</taxon>
        <taxon>Sphingobacteriia</taxon>
        <taxon>Sphingobacteriales</taxon>
        <taxon>Sphingobacteriaceae</taxon>
        <taxon>Sphingobacterium</taxon>
    </lineage>
</organism>
<dbReference type="InterPro" id="IPR036812">
    <property type="entry name" value="NAD(P)_OxRdtase_dom_sf"/>
</dbReference>
<dbReference type="InterPro" id="IPR050791">
    <property type="entry name" value="Aldo-Keto_reductase"/>
</dbReference>
<dbReference type="CDD" id="cd19076">
    <property type="entry name" value="AKR_AKR13A_13D"/>
    <property type="match status" value="1"/>
</dbReference>
<keyword evidence="1" id="KW-0560">Oxidoreductase</keyword>
<dbReference type="OrthoDB" id="9773828at2"/>
<dbReference type="GO" id="GO:0016491">
    <property type="term" value="F:oxidoreductase activity"/>
    <property type="evidence" value="ECO:0007669"/>
    <property type="project" value="UniProtKB-KW"/>
</dbReference>
<dbReference type="RefSeq" id="WP_105716801.1">
    <property type="nucleotide sequence ID" value="NZ_PVBQ01000006.1"/>
</dbReference>
<keyword evidence="4" id="KW-1185">Reference proteome</keyword>
<dbReference type="AlphaFoldDB" id="A0A2S9J454"/>
<dbReference type="SUPFAM" id="SSF51430">
    <property type="entry name" value="NAD(P)-linked oxidoreductase"/>
    <property type="match status" value="1"/>
</dbReference>